<dbReference type="RefSeq" id="WP_129922798.1">
    <property type="nucleotide sequence ID" value="NZ_SEWE01000055.1"/>
</dbReference>
<gene>
    <name evidence="2" type="ORF">EWM57_18525</name>
</gene>
<keyword evidence="1" id="KW-0732">Signal</keyword>
<evidence type="ECO:0008006" key="4">
    <source>
        <dbReference type="Google" id="ProtNLM"/>
    </source>
</evidence>
<reference evidence="2 3" key="1">
    <citation type="submission" date="2019-02" db="EMBL/GenBank/DDBJ databases">
        <title>Bacterial novel species isolated from soil.</title>
        <authorList>
            <person name="Jung H.-Y."/>
        </authorList>
    </citation>
    <scope>NUCLEOTIDE SEQUENCE [LARGE SCALE GENOMIC DNA]</scope>
    <source>
        <strain evidence="2 3">1-3-3-3</strain>
    </source>
</reference>
<evidence type="ECO:0000313" key="3">
    <source>
        <dbReference type="Proteomes" id="UP000294155"/>
    </source>
</evidence>
<name>A0A4Q5L9D6_9BACT</name>
<feature type="chain" id="PRO_5020590891" description="GLPGLI family protein" evidence="1">
    <location>
        <begin position="24"/>
        <end position="110"/>
    </location>
</feature>
<proteinExistence type="predicted"/>
<organism evidence="2 3">
    <name type="scientific">Hymenobacter persicinus</name>
    <dbReference type="NCBI Taxonomy" id="2025506"/>
    <lineage>
        <taxon>Bacteria</taxon>
        <taxon>Pseudomonadati</taxon>
        <taxon>Bacteroidota</taxon>
        <taxon>Cytophagia</taxon>
        <taxon>Cytophagales</taxon>
        <taxon>Hymenobacteraceae</taxon>
        <taxon>Hymenobacter</taxon>
    </lineage>
</organism>
<accession>A0A4Q5L9D6</accession>
<evidence type="ECO:0000313" key="2">
    <source>
        <dbReference type="EMBL" id="RYU76449.1"/>
    </source>
</evidence>
<dbReference type="AlphaFoldDB" id="A0A4Q5L9D6"/>
<dbReference type="Proteomes" id="UP000294155">
    <property type="component" value="Unassembled WGS sequence"/>
</dbReference>
<sequence length="110" mass="12390">MKSIFRLLGLAAALTLSTGLTNAAIKPPVLASMLPDVYYAGRDMGQAVRTELYDDYIHNRITKDDYNQQITDSRAEAEFYLAEAQQENMYDDIWYWKGFLAGSGIGYPLP</sequence>
<feature type="signal peptide" evidence="1">
    <location>
        <begin position="1"/>
        <end position="23"/>
    </location>
</feature>
<protein>
    <recommendedName>
        <fullName evidence="4">GLPGLI family protein</fullName>
    </recommendedName>
</protein>
<evidence type="ECO:0000256" key="1">
    <source>
        <dbReference type="SAM" id="SignalP"/>
    </source>
</evidence>
<comment type="caution">
    <text evidence="2">The sequence shown here is derived from an EMBL/GenBank/DDBJ whole genome shotgun (WGS) entry which is preliminary data.</text>
</comment>
<dbReference type="EMBL" id="SEWE01000055">
    <property type="protein sequence ID" value="RYU76449.1"/>
    <property type="molecule type" value="Genomic_DNA"/>
</dbReference>
<keyword evidence="3" id="KW-1185">Reference proteome</keyword>